<comment type="caution">
    <text evidence="1">The sequence shown here is derived from an EMBL/GenBank/DDBJ whole genome shotgun (WGS) entry which is preliminary data.</text>
</comment>
<accession>A0A0C2NE81</accession>
<keyword evidence="2" id="KW-1185">Reference proteome</keyword>
<reference evidence="1 2" key="1">
    <citation type="journal article" date="2014" name="Genome Biol. Evol.">
        <title>The genome of the myxosporean Thelohanellus kitauei shows adaptations to nutrient acquisition within its fish host.</title>
        <authorList>
            <person name="Yang Y."/>
            <person name="Xiong J."/>
            <person name="Zhou Z."/>
            <person name="Huo F."/>
            <person name="Miao W."/>
            <person name="Ran C."/>
            <person name="Liu Y."/>
            <person name="Zhang J."/>
            <person name="Feng J."/>
            <person name="Wang M."/>
            <person name="Wang M."/>
            <person name="Wang L."/>
            <person name="Yao B."/>
        </authorList>
    </citation>
    <scope>NUCLEOTIDE SEQUENCE [LARGE SCALE GENOMIC DNA]</scope>
    <source>
        <strain evidence="1">Wuqing</strain>
    </source>
</reference>
<gene>
    <name evidence="1" type="ORF">RF11_12419</name>
</gene>
<organism evidence="1 2">
    <name type="scientific">Thelohanellus kitauei</name>
    <name type="common">Myxosporean</name>
    <dbReference type="NCBI Taxonomy" id="669202"/>
    <lineage>
        <taxon>Eukaryota</taxon>
        <taxon>Metazoa</taxon>
        <taxon>Cnidaria</taxon>
        <taxon>Myxozoa</taxon>
        <taxon>Myxosporea</taxon>
        <taxon>Bivalvulida</taxon>
        <taxon>Platysporina</taxon>
        <taxon>Myxobolidae</taxon>
        <taxon>Thelohanellus</taxon>
    </lineage>
</organism>
<dbReference type="EMBL" id="JWZT01001281">
    <property type="protein sequence ID" value="KII72327.1"/>
    <property type="molecule type" value="Genomic_DNA"/>
</dbReference>
<evidence type="ECO:0000313" key="2">
    <source>
        <dbReference type="Proteomes" id="UP000031668"/>
    </source>
</evidence>
<sequence length="126" mass="14941">MECSDFYLNIFDFGVVTEIKGSLLGFLFKLKVMSRYSVLYVWENCRNGSRERTFHALEILYMSTWLEYCYVQIKTATRLTAMWMLTNPPRHNVTMESLALAGHIVFALTVETNILPVWEDQDRWWK</sequence>
<evidence type="ECO:0000313" key="1">
    <source>
        <dbReference type="EMBL" id="KII72327.1"/>
    </source>
</evidence>
<protein>
    <submittedName>
        <fullName evidence="1">Uncharacterized protein</fullName>
    </submittedName>
</protein>
<dbReference type="Proteomes" id="UP000031668">
    <property type="component" value="Unassembled WGS sequence"/>
</dbReference>
<name>A0A0C2NE81_THEKT</name>
<proteinExistence type="predicted"/>
<dbReference type="AlphaFoldDB" id="A0A0C2NE81"/>